<dbReference type="EMBL" id="GIFC01009058">
    <property type="protein sequence ID" value="MXU91141.1"/>
    <property type="molecule type" value="Transcribed_RNA"/>
</dbReference>
<reference evidence="1" key="1">
    <citation type="submission" date="2019-12" db="EMBL/GenBank/DDBJ databases">
        <title>An insight into the sialome of adult female Ixodes ricinus ticks feeding for 6 days.</title>
        <authorList>
            <person name="Perner J."/>
            <person name="Ribeiro J.M.C."/>
        </authorList>
    </citation>
    <scope>NUCLEOTIDE SEQUENCE</scope>
    <source>
        <strain evidence="1">Semi-engorged</strain>
        <tissue evidence="1">Salivary glands</tissue>
    </source>
</reference>
<dbReference type="SUPFAM" id="SSF141571">
    <property type="entry name" value="Pentapeptide repeat-like"/>
    <property type="match status" value="1"/>
</dbReference>
<sequence>MRPVLSLCCFGAVLFWYVLFCRSAVLSRAVWTRAVLSPCCFDACCFDHVVLSRAVLSCALLSRSRSGHLFRHQRQPTRLDTTEGFDTRTAAAGRRTYICLEMGSQTHMNLRSRNTLIGGP</sequence>
<protein>
    <submittedName>
        <fullName evidence="1">Putative secreted protein</fullName>
    </submittedName>
</protein>
<evidence type="ECO:0000313" key="1">
    <source>
        <dbReference type="EMBL" id="MXU91141.1"/>
    </source>
</evidence>
<accession>A0A6B0UNP8</accession>
<dbReference type="AlphaFoldDB" id="A0A6B0UNP8"/>
<name>A0A6B0UNP8_IXORI</name>
<organism evidence="1">
    <name type="scientific">Ixodes ricinus</name>
    <name type="common">Common tick</name>
    <name type="synonym">Acarus ricinus</name>
    <dbReference type="NCBI Taxonomy" id="34613"/>
    <lineage>
        <taxon>Eukaryota</taxon>
        <taxon>Metazoa</taxon>
        <taxon>Ecdysozoa</taxon>
        <taxon>Arthropoda</taxon>
        <taxon>Chelicerata</taxon>
        <taxon>Arachnida</taxon>
        <taxon>Acari</taxon>
        <taxon>Parasitiformes</taxon>
        <taxon>Ixodida</taxon>
        <taxon>Ixodoidea</taxon>
        <taxon>Ixodidae</taxon>
        <taxon>Ixodinae</taxon>
        <taxon>Ixodes</taxon>
    </lineage>
</organism>
<proteinExistence type="predicted"/>